<keyword evidence="1" id="KW-0812">Transmembrane</keyword>
<dbReference type="RefSeq" id="WP_236454500.1">
    <property type="nucleotide sequence ID" value="NZ_CBCSGE010000007.1"/>
</dbReference>
<keyword evidence="3" id="KW-1185">Reference proteome</keyword>
<evidence type="ECO:0000313" key="2">
    <source>
        <dbReference type="EMBL" id="MFB9094947.1"/>
    </source>
</evidence>
<sequence>MRKKIKYSNNSVTVVITFITVFFVCCYFLFSNKTFKYCDTENYLLGIHDSLPSISINYNQFRNELLEEISIKLKKETCCEINEFQLQLENNETINVKLHNECESCQVYINDRFYYRILLTKDNQLLFQDRPIALDSLSLNIYDCLKNEDLIDSVNFMFYWDKPSQKKAIEKVFLNIKKGYQLYYEEVGQQRFGKSLCKLSKTEFKAIKRERSNIYLGVGERKSLPPPPKNN</sequence>
<accession>A0ABV5GHU5</accession>
<dbReference type="Proteomes" id="UP001589607">
    <property type="component" value="Unassembled WGS sequence"/>
</dbReference>
<evidence type="ECO:0000313" key="3">
    <source>
        <dbReference type="Proteomes" id="UP001589607"/>
    </source>
</evidence>
<protein>
    <submittedName>
        <fullName evidence="2">Uncharacterized protein</fullName>
    </submittedName>
</protein>
<keyword evidence="1" id="KW-0472">Membrane</keyword>
<gene>
    <name evidence="2" type="ORF">ACFFVF_00335</name>
</gene>
<proteinExistence type="predicted"/>
<feature type="transmembrane region" description="Helical" evidence="1">
    <location>
        <begin position="12"/>
        <end position="30"/>
    </location>
</feature>
<keyword evidence="1" id="KW-1133">Transmembrane helix</keyword>
<reference evidence="2 3" key="1">
    <citation type="submission" date="2024-09" db="EMBL/GenBank/DDBJ databases">
        <authorList>
            <person name="Sun Q."/>
            <person name="Mori K."/>
        </authorList>
    </citation>
    <scope>NUCLEOTIDE SEQUENCE [LARGE SCALE GENOMIC DNA]</scope>
    <source>
        <strain evidence="2 3">CECT 7955</strain>
    </source>
</reference>
<comment type="caution">
    <text evidence="2">The sequence shown here is derived from an EMBL/GenBank/DDBJ whole genome shotgun (WGS) entry which is preliminary data.</text>
</comment>
<dbReference type="EMBL" id="JBHMEY010000001">
    <property type="protein sequence ID" value="MFB9094947.1"/>
    <property type="molecule type" value="Genomic_DNA"/>
</dbReference>
<name>A0ABV5GHU5_9FLAO</name>
<evidence type="ECO:0000256" key="1">
    <source>
        <dbReference type="SAM" id="Phobius"/>
    </source>
</evidence>
<organism evidence="2 3">
    <name type="scientific">Flavobacterium jumunjinense</name>
    <dbReference type="NCBI Taxonomy" id="998845"/>
    <lineage>
        <taxon>Bacteria</taxon>
        <taxon>Pseudomonadati</taxon>
        <taxon>Bacteroidota</taxon>
        <taxon>Flavobacteriia</taxon>
        <taxon>Flavobacteriales</taxon>
        <taxon>Flavobacteriaceae</taxon>
        <taxon>Flavobacterium</taxon>
    </lineage>
</organism>